<dbReference type="AlphaFoldDB" id="A0A7Y9DWX4"/>
<dbReference type="RefSeq" id="WP_179794529.1">
    <property type="nucleotide sequence ID" value="NZ_BAABHP010000021.1"/>
</dbReference>
<name>A0A7Y9DWX4_9PSEU</name>
<dbReference type="Gene3D" id="3.40.50.300">
    <property type="entry name" value="P-loop containing nucleotide triphosphate hydrolases"/>
    <property type="match status" value="1"/>
</dbReference>
<sequence length="220" mass="23592">MSIAPLAPDVLLDRLVEAVHALPLPDGGSGDGAQRSSTPGAVRVLVDGAAAARPDRWADGLVDRLQRLSRPVLRVSAWDFLRPASVRLERGRTDPDSFYDDWLDAGALVREVLAPAVVGKPVLPRLWDVATDRAVRAERVPLGPGGVVLVDGPLLLGRGLPAELEVHVAMSAAALARRTPDDEAWTLPAYARYDDEVAPQDLVPFVILADHPDRPALKTP</sequence>
<organism evidence="1 2">
    <name type="scientific">Actinomycetospora corticicola</name>
    <dbReference type="NCBI Taxonomy" id="663602"/>
    <lineage>
        <taxon>Bacteria</taxon>
        <taxon>Bacillati</taxon>
        <taxon>Actinomycetota</taxon>
        <taxon>Actinomycetes</taxon>
        <taxon>Pseudonocardiales</taxon>
        <taxon>Pseudonocardiaceae</taxon>
        <taxon>Actinomycetospora</taxon>
    </lineage>
</organism>
<evidence type="ECO:0000313" key="1">
    <source>
        <dbReference type="EMBL" id="NYD36916.1"/>
    </source>
</evidence>
<dbReference type="Proteomes" id="UP000535890">
    <property type="component" value="Unassembled WGS sequence"/>
</dbReference>
<protein>
    <recommendedName>
        <fullName evidence="3">Uridine kinase</fullName>
    </recommendedName>
</protein>
<gene>
    <name evidence="1" type="ORF">BJ983_003018</name>
</gene>
<evidence type="ECO:0000313" key="2">
    <source>
        <dbReference type="Proteomes" id="UP000535890"/>
    </source>
</evidence>
<dbReference type="SUPFAM" id="SSF52540">
    <property type="entry name" value="P-loop containing nucleoside triphosphate hydrolases"/>
    <property type="match status" value="1"/>
</dbReference>
<evidence type="ECO:0008006" key="3">
    <source>
        <dbReference type="Google" id="ProtNLM"/>
    </source>
</evidence>
<proteinExistence type="predicted"/>
<keyword evidence="2" id="KW-1185">Reference proteome</keyword>
<dbReference type="InterPro" id="IPR027417">
    <property type="entry name" value="P-loop_NTPase"/>
</dbReference>
<dbReference type="EMBL" id="JACCBN010000001">
    <property type="protein sequence ID" value="NYD36916.1"/>
    <property type="molecule type" value="Genomic_DNA"/>
</dbReference>
<reference evidence="1 2" key="1">
    <citation type="submission" date="2020-07" db="EMBL/GenBank/DDBJ databases">
        <title>Sequencing the genomes of 1000 actinobacteria strains.</title>
        <authorList>
            <person name="Klenk H.-P."/>
        </authorList>
    </citation>
    <scope>NUCLEOTIDE SEQUENCE [LARGE SCALE GENOMIC DNA]</scope>
    <source>
        <strain evidence="1 2">DSM 45772</strain>
    </source>
</reference>
<accession>A0A7Y9DWX4</accession>
<comment type="caution">
    <text evidence="1">The sequence shown here is derived from an EMBL/GenBank/DDBJ whole genome shotgun (WGS) entry which is preliminary data.</text>
</comment>